<name>A0A1Z3NDE8_BDEBC</name>
<dbReference type="GO" id="GO:0046052">
    <property type="term" value="P:UTP catabolic process"/>
    <property type="evidence" value="ECO:0007669"/>
    <property type="project" value="TreeGrafter"/>
</dbReference>
<dbReference type="SUPFAM" id="SSF101386">
    <property type="entry name" value="all-alpha NTP pyrophosphatases"/>
    <property type="match status" value="2"/>
</dbReference>
<keyword evidence="2" id="KW-0378">Hydrolase</keyword>
<protein>
    <submittedName>
        <fullName evidence="2">Nucleoside triphosphate pyrophosphohydrolase</fullName>
    </submittedName>
</protein>
<accession>A0A1Z3NDE8</accession>
<dbReference type="OrthoDB" id="5291903at2"/>
<dbReference type="EMBL" id="CP020946">
    <property type="protein sequence ID" value="ASD65499.1"/>
    <property type="molecule type" value="Genomic_DNA"/>
</dbReference>
<dbReference type="InterPro" id="IPR004518">
    <property type="entry name" value="MazG-like_dom"/>
</dbReference>
<dbReference type="NCBIfam" id="NF007113">
    <property type="entry name" value="PRK09562.1"/>
    <property type="match status" value="1"/>
</dbReference>
<evidence type="ECO:0000313" key="3">
    <source>
        <dbReference type="Proteomes" id="UP000197003"/>
    </source>
</evidence>
<dbReference type="InterPro" id="IPR048011">
    <property type="entry name" value="NTP-PPase_MazG-like_C"/>
</dbReference>
<dbReference type="InterPro" id="IPR048015">
    <property type="entry name" value="NTP-PPase_MazG-like_N"/>
</dbReference>
<dbReference type="GO" id="GO:0006950">
    <property type="term" value="P:response to stress"/>
    <property type="evidence" value="ECO:0007669"/>
    <property type="project" value="UniProtKB-ARBA"/>
</dbReference>
<dbReference type="CDD" id="cd11529">
    <property type="entry name" value="NTP-PPase_MazG_Cterm"/>
    <property type="match status" value="1"/>
</dbReference>
<dbReference type="NCBIfam" id="TIGR00444">
    <property type="entry name" value="mazG"/>
    <property type="match status" value="1"/>
</dbReference>
<dbReference type="PANTHER" id="PTHR30522:SF0">
    <property type="entry name" value="NUCLEOSIDE TRIPHOSPHATE PYROPHOSPHOHYDROLASE"/>
    <property type="match status" value="1"/>
</dbReference>
<dbReference type="Pfam" id="PF03819">
    <property type="entry name" value="MazG"/>
    <property type="match status" value="2"/>
</dbReference>
<dbReference type="GO" id="GO:0047429">
    <property type="term" value="F:nucleoside triphosphate diphosphatase activity"/>
    <property type="evidence" value="ECO:0007669"/>
    <property type="project" value="InterPro"/>
</dbReference>
<dbReference type="FunFam" id="1.10.287.1080:FF:000001">
    <property type="entry name" value="Nucleoside triphosphate pyrophosphohydrolase"/>
    <property type="match status" value="1"/>
</dbReference>
<dbReference type="GO" id="GO:0046076">
    <property type="term" value="P:dTTP catabolic process"/>
    <property type="evidence" value="ECO:0007669"/>
    <property type="project" value="TreeGrafter"/>
</dbReference>
<gene>
    <name evidence="2" type="ORF">B9G79_11400</name>
</gene>
<evidence type="ECO:0000313" key="2">
    <source>
        <dbReference type="EMBL" id="ASD65499.1"/>
    </source>
</evidence>
<dbReference type="CDD" id="cd11528">
    <property type="entry name" value="NTP-PPase_MazG_Nterm"/>
    <property type="match status" value="1"/>
</dbReference>
<dbReference type="AlphaFoldDB" id="A0A1Z3NDE8"/>
<organism evidence="2 3">
    <name type="scientific">Bdellovibrio bacteriovorus</name>
    <dbReference type="NCBI Taxonomy" id="959"/>
    <lineage>
        <taxon>Bacteria</taxon>
        <taxon>Pseudomonadati</taxon>
        <taxon>Bdellovibrionota</taxon>
        <taxon>Bdellovibrionia</taxon>
        <taxon>Bdellovibrionales</taxon>
        <taxon>Pseudobdellovibrionaceae</taxon>
        <taxon>Bdellovibrio</taxon>
    </lineage>
</organism>
<evidence type="ECO:0000259" key="1">
    <source>
        <dbReference type="Pfam" id="PF03819"/>
    </source>
</evidence>
<feature type="domain" description="NTP pyrophosphohydrolase MazG-like" evidence="1">
    <location>
        <begin position="199"/>
        <end position="258"/>
    </location>
</feature>
<dbReference type="GO" id="GO:0046081">
    <property type="term" value="P:dUTP catabolic process"/>
    <property type="evidence" value="ECO:0007669"/>
    <property type="project" value="TreeGrafter"/>
</dbReference>
<dbReference type="GO" id="GO:0006203">
    <property type="term" value="P:dGTP catabolic process"/>
    <property type="evidence" value="ECO:0007669"/>
    <property type="project" value="TreeGrafter"/>
</dbReference>
<dbReference type="Proteomes" id="UP000197003">
    <property type="component" value="Chromosome"/>
</dbReference>
<dbReference type="GO" id="GO:0046061">
    <property type="term" value="P:dATP catabolic process"/>
    <property type="evidence" value="ECO:0007669"/>
    <property type="project" value="TreeGrafter"/>
</dbReference>
<sequence length="294" mass="33333">MSKSLCICVSNKEIPSESRGVPMPHIPSNLRHIESLVEIVASLRGPGGCPWDKEQTHESLTQYAIEETHELVEALELPASDTAKDLKMKEELGDVLFQVVLHAQLAAERGAFTLEDVIAGISEKLVRRHPHVFADTQVADTAEVIRNWEEIKKQEKASSAAPSPYALNVPPLPALQKAYKIGKRTEKLKFDWEDMDGVLAKVEEEYQELREALDEGTDSEIEHELGDALFSLAQLGRHVQMEPEQVLRKANQRFENRFNTMVELVAKDHKDFSAMTLEQKEEYWQKAKLLLKKK</sequence>
<feature type="domain" description="NTP pyrophosphohydrolase MazG-like" evidence="1">
    <location>
        <begin position="55"/>
        <end position="133"/>
    </location>
</feature>
<dbReference type="Gene3D" id="1.10.287.1080">
    <property type="entry name" value="MazG-like"/>
    <property type="match status" value="2"/>
</dbReference>
<dbReference type="InterPro" id="IPR011551">
    <property type="entry name" value="NTP_PyrPHydrolase_MazG"/>
</dbReference>
<proteinExistence type="predicted"/>
<dbReference type="PANTHER" id="PTHR30522">
    <property type="entry name" value="NUCLEOSIDE TRIPHOSPHATE PYROPHOSPHOHYDROLASE"/>
    <property type="match status" value="1"/>
</dbReference>
<reference evidence="2 3" key="1">
    <citation type="submission" date="2017-04" db="EMBL/GenBank/DDBJ databases">
        <title>Whole genome sequence of Bdellovibrio bacteriovorus strain SSB218315.</title>
        <authorList>
            <person name="Oyedara O."/>
            <person name="Rodriguez-Perez M.A."/>
        </authorList>
    </citation>
    <scope>NUCLEOTIDE SEQUENCE [LARGE SCALE GENOMIC DNA]</scope>
    <source>
        <strain evidence="2 3">SSB218315</strain>
    </source>
</reference>
<dbReference type="GO" id="GO:0046047">
    <property type="term" value="P:TTP catabolic process"/>
    <property type="evidence" value="ECO:0007669"/>
    <property type="project" value="TreeGrafter"/>
</dbReference>